<dbReference type="SFLD" id="SFLDG01095">
    <property type="entry name" value="Uncharacterised_Radical_SAM_Su"/>
    <property type="match status" value="1"/>
</dbReference>
<evidence type="ECO:0000256" key="3">
    <source>
        <dbReference type="ARBA" id="ARBA00022723"/>
    </source>
</evidence>
<evidence type="ECO:0000313" key="7">
    <source>
        <dbReference type="EMBL" id="VEN74692.1"/>
    </source>
</evidence>
<evidence type="ECO:0000256" key="1">
    <source>
        <dbReference type="ARBA" id="ARBA00001966"/>
    </source>
</evidence>
<dbReference type="InterPro" id="IPR013785">
    <property type="entry name" value="Aldolase_TIM"/>
</dbReference>
<dbReference type="SFLD" id="SFLDS00029">
    <property type="entry name" value="Radical_SAM"/>
    <property type="match status" value="1"/>
</dbReference>
<comment type="cofactor">
    <cofactor evidence="1">
        <name>[4Fe-4S] cluster</name>
        <dbReference type="ChEBI" id="CHEBI:49883"/>
    </cofactor>
</comment>
<evidence type="ECO:0000256" key="5">
    <source>
        <dbReference type="ARBA" id="ARBA00023014"/>
    </source>
</evidence>
<dbReference type="PANTHER" id="PTHR43409:SF4">
    <property type="entry name" value="RADICAL SAM SUPERFAMILY PROTEIN"/>
    <property type="match status" value="1"/>
</dbReference>
<evidence type="ECO:0000259" key="6">
    <source>
        <dbReference type="PROSITE" id="PS51918"/>
    </source>
</evidence>
<keyword evidence="4" id="KW-0408">Iron</keyword>
<dbReference type="SMART" id="SM00729">
    <property type="entry name" value="Elp3"/>
    <property type="match status" value="1"/>
</dbReference>
<gene>
    <name evidence="7" type="ORF">EPICR_40279</name>
</gene>
<dbReference type="InterPro" id="IPR007197">
    <property type="entry name" value="rSAM"/>
</dbReference>
<reference evidence="7" key="1">
    <citation type="submission" date="2019-01" db="EMBL/GenBank/DDBJ databases">
        <authorList>
            <consortium name="Genoscope - CEA"/>
            <person name="William W."/>
        </authorList>
    </citation>
    <scope>NUCLEOTIDE SEQUENCE</scope>
    <source>
        <strain evidence="7">CR-1</strain>
    </source>
</reference>
<dbReference type="CDD" id="cd01335">
    <property type="entry name" value="Radical_SAM"/>
    <property type="match status" value="1"/>
</dbReference>
<dbReference type="Gene3D" id="3.20.20.70">
    <property type="entry name" value="Aldolase class I"/>
    <property type="match status" value="1"/>
</dbReference>
<feature type="domain" description="Radical SAM core" evidence="6">
    <location>
        <begin position="16"/>
        <end position="289"/>
    </location>
</feature>
<dbReference type="PANTHER" id="PTHR43409">
    <property type="entry name" value="ANAEROBIC MAGNESIUM-PROTOPORPHYRIN IX MONOMETHYL ESTER CYCLASE-RELATED"/>
    <property type="match status" value="1"/>
</dbReference>
<dbReference type="InterPro" id="IPR058240">
    <property type="entry name" value="rSAM_sf"/>
</dbReference>
<dbReference type="EMBL" id="CAACVI010000034">
    <property type="protein sequence ID" value="VEN74692.1"/>
    <property type="molecule type" value="Genomic_DNA"/>
</dbReference>
<keyword evidence="5" id="KW-0411">Iron-sulfur</keyword>
<dbReference type="GO" id="GO:0046872">
    <property type="term" value="F:metal ion binding"/>
    <property type="evidence" value="ECO:0007669"/>
    <property type="project" value="UniProtKB-KW"/>
</dbReference>
<name>A0A484HHR4_9BACT</name>
<dbReference type="SUPFAM" id="SSF102114">
    <property type="entry name" value="Radical SAM enzymes"/>
    <property type="match status" value="1"/>
</dbReference>
<accession>A0A484HHR4</accession>
<dbReference type="Pfam" id="PF04055">
    <property type="entry name" value="Radical_SAM"/>
    <property type="match status" value="1"/>
</dbReference>
<dbReference type="InterPro" id="IPR051198">
    <property type="entry name" value="BchE-like"/>
</dbReference>
<organism evidence="7">
    <name type="scientific">uncultured Desulfobacteraceae bacterium</name>
    <dbReference type="NCBI Taxonomy" id="218296"/>
    <lineage>
        <taxon>Bacteria</taxon>
        <taxon>Pseudomonadati</taxon>
        <taxon>Thermodesulfobacteriota</taxon>
        <taxon>Desulfobacteria</taxon>
        <taxon>Desulfobacterales</taxon>
        <taxon>Desulfobacteraceae</taxon>
        <taxon>environmental samples</taxon>
    </lineage>
</organism>
<evidence type="ECO:0000256" key="2">
    <source>
        <dbReference type="ARBA" id="ARBA00022691"/>
    </source>
</evidence>
<keyword evidence="2" id="KW-0949">S-adenosyl-L-methionine</keyword>
<evidence type="ECO:0000256" key="4">
    <source>
        <dbReference type="ARBA" id="ARBA00023004"/>
    </source>
</evidence>
<dbReference type="PROSITE" id="PS51918">
    <property type="entry name" value="RADICAL_SAM"/>
    <property type="match status" value="1"/>
</dbReference>
<dbReference type="GO" id="GO:0003824">
    <property type="term" value="F:catalytic activity"/>
    <property type="evidence" value="ECO:0007669"/>
    <property type="project" value="InterPro"/>
</dbReference>
<protein>
    <submittedName>
        <fullName evidence="7">Coproporphyrinogen III oxidase</fullName>
    </submittedName>
</protein>
<dbReference type="AlphaFoldDB" id="A0A484HHR4"/>
<dbReference type="GO" id="GO:0051536">
    <property type="term" value="F:iron-sulfur cluster binding"/>
    <property type="evidence" value="ECO:0007669"/>
    <property type="project" value="UniProtKB-KW"/>
</dbReference>
<proteinExistence type="predicted"/>
<keyword evidence="3" id="KW-0479">Metal-binding</keyword>
<sequence length="386" mass="43525">MSKKNVSFEQGPIRPPNEAGSLLIRLTRNCPWNMCLFCPVYKGKSFSLRPLDEIKQDISAAREIADDVRDLSKRMGSDGEITEAVLSAVLNDFEYGNAHRSMAFWLHNGDYSCFLQDADNLIMKTGDLVPALEFLKEQFPEISRITTYSRSRTVAKKSLESLKKIRKAGLDRVHIGLETGYDPLLKLMKKGVTGDGHVEAGRKLIEAGMELSEYVMPGLGGQGMWKEHAVETARVINRINPHFIRLRSLRIPGRIPLHEKVLSGEFVMQTDDMLAEEIKTFIQTLDGIESRVTSDHIMNLLEEVSGKLPEDKEKMLDVVEKYQALSDRDRLIYRVGRRGGAFRSIDDLHSHTEVYGKIEDLVSRTMEEGGPSGVEDLINGLADRYI</sequence>
<dbReference type="InterPro" id="IPR006638">
    <property type="entry name" value="Elp3/MiaA/NifB-like_rSAM"/>
</dbReference>